<dbReference type="Proteomes" id="UP000623608">
    <property type="component" value="Unassembled WGS sequence"/>
</dbReference>
<reference evidence="2" key="1">
    <citation type="submission" date="2021-01" db="EMBL/GenBank/DDBJ databases">
        <title>Whole genome shotgun sequence of Actinoplanes tereljensis NBRC 105297.</title>
        <authorList>
            <person name="Komaki H."/>
            <person name="Tamura T."/>
        </authorList>
    </citation>
    <scope>NUCLEOTIDE SEQUENCE</scope>
    <source>
        <strain evidence="2">NBRC 105297</strain>
    </source>
</reference>
<dbReference type="EMBL" id="BOMY01000012">
    <property type="protein sequence ID" value="GIF19000.1"/>
    <property type="molecule type" value="Genomic_DNA"/>
</dbReference>
<evidence type="ECO:0000259" key="1">
    <source>
        <dbReference type="Pfam" id="PF22029"/>
    </source>
</evidence>
<dbReference type="GO" id="GO:0006352">
    <property type="term" value="P:DNA-templated transcription initiation"/>
    <property type="evidence" value="ECO:0007669"/>
    <property type="project" value="InterPro"/>
</dbReference>
<sequence>MSRRDGAADELLVRRIFDEHGAALLAYACRLTGDRARGEAVVQDVLLRAWRHPEVFGGPARASLFATVRDIVAVAG</sequence>
<proteinExistence type="predicted"/>
<dbReference type="InterPro" id="IPR053866">
    <property type="entry name" value="PhyR_sigma2"/>
</dbReference>
<evidence type="ECO:0000313" key="2">
    <source>
        <dbReference type="EMBL" id="GIF19000.1"/>
    </source>
</evidence>
<dbReference type="Gene3D" id="1.10.1740.10">
    <property type="match status" value="1"/>
</dbReference>
<dbReference type="GO" id="GO:0003700">
    <property type="term" value="F:DNA-binding transcription factor activity"/>
    <property type="evidence" value="ECO:0007669"/>
    <property type="project" value="InterPro"/>
</dbReference>
<dbReference type="Pfam" id="PF22029">
    <property type="entry name" value="PhyR_sigma2"/>
    <property type="match status" value="1"/>
</dbReference>
<evidence type="ECO:0000313" key="3">
    <source>
        <dbReference type="Proteomes" id="UP000623608"/>
    </source>
</evidence>
<protein>
    <recommendedName>
        <fullName evidence="1">PhyR sigma2 domain-containing protein</fullName>
    </recommendedName>
</protein>
<organism evidence="2 3">
    <name type="scientific">Paractinoplanes tereljensis</name>
    <dbReference type="NCBI Taxonomy" id="571912"/>
    <lineage>
        <taxon>Bacteria</taxon>
        <taxon>Bacillati</taxon>
        <taxon>Actinomycetota</taxon>
        <taxon>Actinomycetes</taxon>
        <taxon>Micromonosporales</taxon>
        <taxon>Micromonosporaceae</taxon>
        <taxon>Paractinoplanes</taxon>
    </lineage>
</organism>
<keyword evidence="3" id="KW-1185">Reference proteome</keyword>
<accession>A0A919NHZ0</accession>
<gene>
    <name evidence="2" type="ORF">Ate02nite_17300</name>
</gene>
<comment type="caution">
    <text evidence="2">The sequence shown here is derived from an EMBL/GenBank/DDBJ whole genome shotgun (WGS) entry which is preliminary data.</text>
</comment>
<name>A0A919NHZ0_9ACTN</name>
<feature type="domain" description="PhyR sigma2" evidence="1">
    <location>
        <begin position="27"/>
        <end position="67"/>
    </location>
</feature>
<dbReference type="SUPFAM" id="SSF88946">
    <property type="entry name" value="Sigma2 domain of RNA polymerase sigma factors"/>
    <property type="match status" value="1"/>
</dbReference>
<dbReference type="InterPro" id="IPR013325">
    <property type="entry name" value="RNA_pol_sigma_r2"/>
</dbReference>
<dbReference type="AlphaFoldDB" id="A0A919NHZ0"/>